<dbReference type="CDD" id="cd01392">
    <property type="entry name" value="HTH_LacI"/>
    <property type="match status" value="1"/>
</dbReference>
<dbReference type="PANTHER" id="PTHR30146:SF109">
    <property type="entry name" value="HTH-TYPE TRANSCRIPTIONAL REGULATOR GALS"/>
    <property type="match status" value="1"/>
</dbReference>
<dbReference type="InterPro" id="IPR000843">
    <property type="entry name" value="HTH_LacI"/>
</dbReference>
<dbReference type="Pfam" id="PF13377">
    <property type="entry name" value="Peripla_BP_3"/>
    <property type="match status" value="1"/>
</dbReference>
<feature type="domain" description="HTH lacI-type" evidence="4">
    <location>
        <begin position="3"/>
        <end position="57"/>
    </location>
</feature>
<proteinExistence type="predicted"/>
<dbReference type="Gene3D" id="3.40.50.2300">
    <property type="match status" value="2"/>
</dbReference>
<keyword evidence="2" id="KW-0238">DNA-binding</keyword>
<dbReference type="GO" id="GO:0000976">
    <property type="term" value="F:transcription cis-regulatory region binding"/>
    <property type="evidence" value="ECO:0007669"/>
    <property type="project" value="TreeGrafter"/>
</dbReference>
<dbReference type="HOGENOM" id="CLU_037628_6_2_9"/>
<dbReference type="InterPro" id="IPR046335">
    <property type="entry name" value="LacI/GalR-like_sensor"/>
</dbReference>
<evidence type="ECO:0000313" key="5">
    <source>
        <dbReference type="EMBL" id="CDM67744.1"/>
    </source>
</evidence>
<dbReference type="STRING" id="1216932.CM240_0579"/>
<dbReference type="CDD" id="cd06294">
    <property type="entry name" value="PBP1_MalR-like"/>
    <property type="match status" value="1"/>
</dbReference>
<dbReference type="AlphaFoldDB" id="W6RVV3"/>
<evidence type="ECO:0000256" key="1">
    <source>
        <dbReference type="ARBA" id="ARBA00023015"/>
    </source>
</evidence>
<dbReference type="EMBL" id="HG917868">
    <property type="protein sequence ID" value="CDM67744.1"/>
    <property type="molecule type" value="Genomic_DNA"/>
</dbReference>
<dbReference type="InterPro" id="IPR028082">
    <property type="entry name" value="Peripla_BP_I"/>
</dbReference>
<gene>
    <name evidence="5" type="ORF">CM240_0579</name>
</gene>
<dbReference type="Proteomes" id="UP000019426">
    <property type="component" value="Chromosome M2/40_rep1"/>
</dbReference>
<dbReference type="eggNOG" id="COG1609">
    <property type="taxonomic scope" value="Bacteria"/>
</dbReference>
<dbReference type="InterPro" id="IPR010982">
    <property type="entry name" value="Lambda_DNA-bd_dom_sf"/>
</dbReference>
<dbReference type="SUPFAM" id="SSF47413">
    <property type="entry name" value="lambda repressor-like DNA-binding domains"/>
    <property type="match status" value="1"/>
</dbReference>
<keyword evidence="6" id="KW-1185">Reference proteome</keyword>
<keyword evidence="1" id="KW-0805">Transcription regulation</keyword>
<dbReference type="OrthoDB" id="9788209at2"/>
<keyword evidence="3" id="KW-0804">Transcription</keyword>
<dbReference type="SUPFAM" id="SSF53822">
    <property type="entry name" value="Periplasmic binding protein-like I"/>
    <property type="match status" value="1"/>
</dbReference>
<organism evidence="5 6">
    <name type="scientific">Clostridium bornimense</name>
    <dbReference type="NCBI Taxonomy" id="1216932"/>
    <lineage>
        <taxon>Bacteria</taxon>
        <taxon>Bacillati</taxon>
        <taxon>Bacillota</taxon>
        <taxon>Clostridia</taxon>
        <taxon>Eubacteriales</taxon>
        <taxon>Clostridiaceae</taxon>
        <taxon>Clostridium</taxon>
    </lineage>
</organism>
<dbReference type="PANTHER" id="PTHR30146">
    <property type="entry name" value="LACI-RELATED TRANSCRIPTIONAL REPRESSOR"/>
    <property type="match status" value="1"/>
</dbReference>
<dbReference type="SMART" id="SM00354">
    <property type="entry name" value="HTH_LACI"/>
    <property type="match status" value="1"/>
</dbReference>
<reference evidence="5 6" key="1">
    <citation type="submission" date="2013-11" db="EMBL/GenBank/DDBJ databases">
        <title>Complete genome sequence of Clostridum sp. M2/40.</title>
        <authorList>
            <person name="Wibberg D."/>
            <person name="Puehler A."/>
            <person name="Schlueter A."/>
        </authorList>
    </citation>
    <scope>NUCLEOTIDE SEQUENCE [LARGE SCALE GENOMIC DNA]</scope>
    <source>
        <strain evidence="6">M2/40</strain>
    </source>
</reference>
<dbReference type="RefSeq" id="WP_044036269.1">
    <property type="nucleotide sequence ID" value="NZ_HG917868.1"/>
</dbReference>
<dbReference type="PROSITE" id="PS50932">
    <property type="entry name" value="HTH_LACI_2"/>
    <property type="match status" value="1"/>
</dbReference>
<dbReference type="Pfam" id="PF00356">
    <property type="entry name" value="LacI"/>
    <property type="match status" value="1"/>
</dbReference>
<evidence type="ECO:0000259" key="4">
    <source>
        <dbReference type="PROSITE" id="PS50932"/>
    </source>
</evidence>
<protein>
    <submittedName>
        <fullName evidence="5">LacI family transcriptional regulator</fullName>
    </submittedName>
</protein>
<dbReference type="Gene3D" id="1.10.260.40">
    <property type="entry name" value="lambda repressor-like DNA-binding domains"/>
    <property type="match status" value="1"/>
</dbReference>
<evidence type="ECO:0000313" key="6">
    <source>
        <dbReference type="Proteomes" id="UP000019426"/>
    </source>
</evidence>
<accession>W6RVV3</accession>
<dbReference type="GO" id="GO:0003700">
    <property type="term" value="F:DNA-binding transcription factor activity"/>
    <property type="evidence" value="ECO:0007669"/>
    <property type="project" value="TreeGrafter"/>
</dbReference>
<dbReference type="PATRIC" id="fig|1216932.3.peg.566"/>
<evidence type="ECO:0000256" key="2">
    <source>
        <dbReference type="ARBA" id="ARBA00023125"/>
    </source>
</evidence>
<dbReference type="KEGG" id="clt:CM240_0579"/>
<name>W6RVV3_9CLOT</name>
<sequence length="333" mass="37208">MKVTIKDVAKEAEVAPSTVSRVLSDNPKISDETKLRVQKAIKKLKYRPNAIARSLANSKTRTLGVVLDSEAEDLFANPFFMQAMKGMSICAQSMGYYIMYAFSKKGDEEFESLTDFCTSGLVDGIVLLRVVEDDKIVNFLKERDFPFVVIGRPDDEKNSMWVDNDNFSATYDVVHKLIEKGHRDIGFIGGKGQMNVSKYRLKGYKAALRDADIAIDNDIICEMNNFDEEQGYIAIKQILSKRKVTAIVASDDLLAFGVNKALKEEGIEDVALVGFNNIPLGEFQDPPLSSIDINASDLGYYAAKLLIDKLEGEILTKLNHIVSTNFIERESFK</sequence>
<evidence type="ECO:0000256" key="3">
    <source>
        <dbReference type="ARBA" id="ARBA00023163"/>
    </source>
</evidence>